<dbReference type="Pfam" id="PF03929">
    <property type="entry name" value="PepSY_TM"/>
    <property type="match status" value="1"/>
</dbReference>
<evidence type="ECO:0000313" key="3">
    <source>
        <dbReference type="Proteomes" id="UP000240800"/>
    </source>
</evidence>
<evidence type="ECO:0000256" key="1">
    <source>
        <dbReference type="SAM" id="Phobius"/>
    </source>
</evidence>
<keyword evidence="1" id="KW-0472">Membrane</keyword>
<feature type="transmembrane region" description="Helical" evidence="1">
    <location>
        <begin position="17"/>
        <end position="39"/>
    </location>
</feature>
<evidence type="ECO:0000313" key="2">
    <source>
        <dbReference type="EMBL" id="PTM78259.1"/>
    </source>
</evidence>
<gene>
    <name evidence="2" type="ORF">C8J29_104216</name>
</gene>
<dbReference type="EMBL" id="PZZW01000004">
    <property type="protein sequence ID" value="PTM78259.1"/>
    <property type="molecule type" value="Genomic_DNA"/>
</dbReference>
<dbReference type="Proteomes" id="UP000240800">
    <property type="component" value="Unassembled WGS sequence"/>
</dbReference>
<keyword evidence="1 2" id="KW-0812">Transmembrane</keyword>
<sequence>MAAGIALHEGQVGLWNLALNAAVCGLTVLLCLSGAVVWWKRRPAPS</sequence>
<protein>
    <submittedName>
        <fullName evidence="2">PepSY-associated transmembrane protein</fullName>
    </submittedName>
</protein>
<reference evidence="2 3" key="1">
    <citation type="submission" date="2018-04" db="EMBL/GenBank/DDBJ databases">
        <title>Genomic Encyclopedia of Type Strains, Phase III (KMG-III): the genomes of soil and plant-associated and newly described type strains.</title>
        <authorList>
            <person name="Whitman W."/>
        </authorList>
    </citation>
    <scope>NUCLEOTIDE SEQUENCE [LARGE SCALE GENOMIC DNA]</scope>
    <source>
        <strain evidence="2 3">JA192</strain>
    </source>
</reference>
<accession>A0ABX5J5R7</accession>
<comment type="caution">
    <text evidence="2">The sequence shown here is derived from an EMBL/GenBank/DDBJ whole genome shotgun (WGS) entry which is preliminary data.</text>
</comment>
<keyword evidence="1" id="KW-1133">Transmembrane helix</keyword>
<dbReference type="InterPro" id="IPR005625">
    <property type="entry name" value="PepSY-ass_TM"/>
</dbReference>
<name>A0ABX5J5R7_9RHOB</name>
<keyword evidence="3" id="KW-1185">Reference proteome</keyword>
<proteinExistence type="predicted"/>
<organism evidence="2 3">
    <name type="scientific">Cereibacter johrii</name>
    <dbReference type="NCBI Taxonomy" id="445629"/>
    <lineage>
        <taxon>Bacteria</taxon>
        <taxon>Pseudomonadati</taxon>
        <taxon>Pseudomonadota</taxon>
        <taxon>Alphaproteobacteria</taxon>
        <taxon>Rhodobacterales</taxon>
        <taxon>Paracoccaceae</taxon>
        <taxon>Cereibacter</taxon>
    </lineage>
</organism>